<gene>
    <name evidence="4" type="ORF">Pcinc_006171</name>
    <name evidence="3" type="ORF">Pcinc_008349</name>
    <name evidence="2" type="ORF">Pcinc_010297</name>
    <name evidence="1" type="ORF">Pcinc_017211</name>
</gene>
<keyword evidence="5" id="KW-1185">Reference proteome</keyword>
<evidence type="ECO:0000313" key="2">
    <source>
        <dbReference type="EMBL" id="KAK3885557.1"/>
    </source>
</evidence>
<dbReference type="EMBL" id="JAWQEG010000791">
    <property type="protein sequence ID" value="KAK3885557.1"/>
    <property type="molecule type" value="Genomic_DNA"/>
</dbReference>
<evidence type="ECO:0000313" key="5">
    <source>
        <dbReference type="Proteomes" id="UP001286313"/>
    </source>
</evidence>
<sequence>MLDASVHNAWQLAKGQGSALTQLQFRREIAVCYLQQFGNPPKGKGRKSSSVPGQHAVRYDNIGHLVEPVQDNKKRCAKTGCTSIGRTQCSKCNVGLCVKCFIAYHSK</sequence>
<reference evidence="2" key="1">
    <citation type="submission" date="2023-10" db="EMBL/GenBank/DDBJ databases">
        <title>Genome assemblies of two species of porcelain crab, Petrolisthes cinctipes and Petrolisthes manimaculis (Anomura: Porcellanidae).</title>
        <authorList>
            <person name="Angst P."/>
        </authorList>
    </citation>
    <scope>NUCLEOTIDE SEQUENCE</scope>
    <source>
        <strain evidence="2">PB745_01</strain>
        <tissue evidence="2">Gill</tissue>
    </source>
</reference>
<dbReference type="EMBL" id="JAWQEG010001585">
    <property type="protein sequence ID" value="KAK3878121.1"/>
    <property type="molecule type" value="Genomic_DNA"/>
</dbReference>
<evidence type="ECO:0000313" key="3">
    <source>
        <dbReference type="EMBL" id="KAK3887531.1"/>
    </source>
</evidence>
<dbReference type="Proteomes" id="UP001286313">
    <property type="component" value="Unassembled WGS sequence"/>
</dbReference>
<dbReference type="EMBL" id="JAWQEG010000460">
    <property type="protein sequence ID" value="KAK3889845.1"/>
    <property type="molecule type" value="Genomic_DNA"/>
</dbReference>
<evidence type="ECO:0000313" key="4">
    <source>
        <dbReference type="EMBL" id="KAK3889845.1"/>
    </source>
</evidence>
<dbReference type="AlphaFoldDB" id="A0AAE1G5U2"/>
<evidence type="ECO:0000313" key="1">
    <source>
        <dbReference type="EMBL" id="KAK3878121.1"/>
    </source>
</evidence>
<dbReference type="EMBL" id="JAWQEG010000622">
    <property type="protein sequence ID" value="KAK3887531.1"/>
    <property type="molecule type" value="Genomic_DNA"/>
</dbReference>
<proteinExistence type="predicted"/>
<organism evidence="2 5">
    <name type="scientific">Petrolisthes cinctipes</name>
    <name type="common">Flat porcelain crab</name>
    <dbReference type="NCBI Taxonomy" id="88211"/>
    <lineage>
        <taxon>Eukaryota</taxon>
        <taxon>Metazoa</taxon>
        <taxon>Ecdysozoa</taxon>
        <taxon>Arthropoda</taxon>
        <taxon>Crustacea</taxon>
        <taxon>Multicrustacea</taxon>
        <taxon>Malacostraca</taxon>
        <taxon>Eumalacostraca</taxon>
        <taxon>Eucarida</taxon>
        <taxon>Decapoda</taxon>
        <taxon>Pleocyemata</taxon>
        <taxon>Anomura</taxon>
        <taxon>Galatheoidea</taxon>
        <taxon>Porcellanidae</taxon>
        <taxon>Petrolisthes</taxon>
    </lineage>
</organism>
<protein>
    <submittedName>
        <fullName evidence="2">Uncharacterized protein</fullName>
    </submittedName>
</protein>
<comment type="caution">
    <text evidence="2">The sequence shown here is derived from an EMBL/GenBank/DDBJ whole genome shotgun (WGS) entry which is preliminary data.</text>
</comment>
<name>A0AAE1G5U2_PETCI</name>
<accession>A0AAE1G5U2</accession>